<reference evidence="2 3" key="1">
    <citation type="submission" date="2024-09" db="EMBL/GenBank/DDBJ databases">
        <title>Chromosome-scale assembly of Riccia sorocarpa.</title>
        <authorList>
            <person name="Paukszto L."/>
        </authorList>
    </citation>
    <scope>NUCLEOTIDE SEQUENCE [LARGE SCALE GENOMIC DNA]</scope>
    <source>
        <strain evidence="2">LP-2024</strain>
        <tissue evidence="2">Aerial parts of the thallus</tissue>
    </source>
</reference>
<dbReference type="Proteomes" id="UP001633002">
    <property type="component" value="Unassembled WGS sequence"/>
</dbReference>
<dbReference type="EMBL" id="JBJQOH010000004">
    <property type="protein sequence ID" value="KAL3690480.1"/>
    <property type="molecule type" value="Genomic_DNA"/>
</dbReference>
<evidence type="ECO:0000313" key="2">
    <source>
        <dbReference type="EMBL" id="KAL3690480.1"/>
    </source>
</evidence>
<protein>
    <submittedName>
        <fullName evidence="2">Uncharacterized protein</fullName>
    </submittedName>
</protein>
<organism evidence="2 3">
    <name type="scientific">Riccia sorocarpa</name>
    <dbReference type="NCBI Taxonomy" id="122646"/>
    <lineage>
        <taxon>Eukaryota</taxon>
        <taxon>Viridiplantae</taxon>
        <taxon>Streptophyta</taxon>
        <taxon>Embryophyta</taxon>
        <taxon>Marchantiophyta</taxon>
        <taxon>Marchantiopsida</taxon>
        <taxon>Marchantiidae</taxon>
        <taxon>Marchantiales</taxon>
        <taxon>Ricciaceae</taxon>
        <taxon>Riccia</taxon>
    </lineage>
</organism>
<accession>A0ABD3HFX5</accession>
<evidence type="ECO:0000256" key="1">
    <source>
        <dbReference type="SAM" id="MobiDB-lite"/>
    </source>
</evidence>
<keyword evidence="3" id="KW-1185">Reference proteome</keyword>
<gene>
    <name evidence="2" type="ORF">R1sor_016789</name>
</gene>
<sequence>MGGLFSAGHNYLGILGQRQCGEEQSGTGGGLQRHFSSDSTQDLIARIDNQGTPSGRPNFRASVGGYTNNHSQGGDEVSGEFGSHEHRAEADRRYFTGLTRQQNLTMQRLMQQYDRESAEEHRWAQRSQSIWIGLCLSTAFTLIIASCNNLERSSLWSSDGVNVDLDRKESAPLEECRYDNDASSIFLSSPSSGAKKQPARRFLKRAGRRMPCAMSLPQEGPPSLHCASRILLD</sequence>
<dbReference type="AlphaFoldDB" id="A0ABD3HFX5"/>
<proteinExistence type="predicted"/>
<evidence type="ECO:0000313" key="3">
    <source>
        <dbReference type="Proteomes" id="UP001633002"/>
    </source>
</evidence>
<comment type="caution">
    <text evidence="2">The sequence shown here is derived from an EMBL/GenBank/DDBJ whole genome shotgun (WGS) entry which is preliminary data.</text>
</comment>
<feature type="region of interest" description="Disordered" evidence="1">
    <location>
        <begin position="65"/>
        <end position="86"/>
    </location>
</feature>
<name>A0ABD3HFX5_9MARC</name>